<dbReference type="PROSITE" id="PS50042">
    <property type="entry name" value="CNMP_BINDING_3"/>
    <property type="match status" value="1"/>
</dbReference>
<name>A0A4P7A3K8_9BACL</name>
<sequence length="235" mass="27119">MSNKESCNHYKEGTKESYKLCISLVPIFNHLDQLEMEEIVHTIKSLTLKRKELLYNAGEDSNSMYIVNKGRLKIYRLSELGKEQLIRIVSPGEFTGELALFKKSSHENYAEAMEQTEVCMMTGTDLYEFLLKYPQISLKILTEFSNRLDRTESQITSFATEDVETRIALYIAEQYEGSRSMEIQLPMSRKDLASYLGTTPETISRKLAKFEEEGWIQQKGQRGFQILDLDALLLV</sequence>
<feature type="domain" description="HTH crp-type" evidence="6">
    <location>
        <begin position="161"/>
        <end position="230"/>
    </location>
</feature>
<dbReference type="GO" id="GO:0003677">
    <property type="term" value="F:DNA binding"/>
    <property type="evidence" value="ECO:0007669"/>
    <property type="project" value="UniProtKB-KW"/>
</dbReference>
<dbReference type="GO" id="GO:0003700">
    <property type="term" value="F:DNA-binding transcription factor activity"/>
    <property type="evidence" value="ECO:0007669"/>
    <property type="project" value="InterPro"/>
</dbReference>
<evidence type="ECO:0000256" key="1">
    <source>
        <dbReference type="ARBA" id="ARBA00023015"/>
    </source>
</evidence>
<dbReference type="InterPro" id="IPR036388">
    <property type="entry name" value="WH-like_DNA-bd_sf"/>
</dbReference>
<keyword evidence="4" id="KW-0804">Transcription</keyword>
<keyword evidence="1" id="KW-0805">Transcription regulation</keyword>
<dbReference type="PRINTS" id="PR00034">
    <property type="entry name" value="HTHCRP"/>
</dbReference>
<dbReference type="InterPro" id="IPR036390">
    <property type="entry name" value="WH_DNA-bd_sf"/>
</dbReference>
<keyword evidence="3" id="KW-0010">Activator</keyword>
<proteinExistence type="predicted"/>
<dbReference type="InterPro" id="IPR050397">
    <property type="entry name" value="Env_Response_Regulators"/>
</dbReference>
<dbReference type="GO" id="GO:0005829">
    <property type="term" value="C:cytosol"/>
    <property type="evidence" value="ECO:0007669"/>
    <property type="project" value="TreeGrafter"/>
</dbReference>
<evidence type="ECO:0000256" key="2">
    <source>
        <dbReference type="ARBA" id="ARBA00023125"/>
    </source>
</evidence>
<dbReference type="InterPro" id="IPR000595">
    <property type="entry name" value="cNMP-bd_dom"/>
</dbReference>
<dbReference type="SMART" id="SM00100">
    <property type="entry name" value="cNMP"/>
    <property type="match status" value="1"/>
</dbReference>
<dbReference type="Pfam" id="PF13545">
    <property type="entry name" value="HTH_Crp_2"/>
    <property type="match status" value="1"/>
</dbReference>
<reference evidence="7 8" key="1">
    <citation type="submission" date="2019-03" db="EMBL/GenBank/DDBJ databases">
        <title>Complete genome sequence of Paenisporosarcina antarctica CGMCC 1.6503T.</title>
        <authorList>
            <person name="Rong J.-C."/>
            <person name="Chi N.-Y."/>
            <person name="Zhang Q.-F."/>
        </authorList>
    </citation>
    <scope>NUCLEOTIDE SEQUENCE [LARGE SCALE GENOMIC DNA]</scope>
    <source>
        <strain evidence="7 8">CGMCC 1.6503</strain>
    </source>
</reference>
<dbReference type="AlphaFoldDB" id="A0A4P7A3K8"/>
<evidence type="ECO:0000256" key="4">
    <source>
        <dbReference type="ARBA" id="ARBA00023163"/>
    </source>
</evidence>
<dbReference type="SUPFAM" id="SSF51206">
    <property type="entry name" value="cAMP-binding domain-like"/>
    <property type="match status" value="1"/>
</dbReference>
<dbReference type="Pfam" id="PF00027">
    <property type="entry name" value="cNMP_binding"/>
    <property type="match status" value="1"/>
</dbReference>
<dbReference type="InterPro" id="IPR018490">
    <property type="entry name" value="cNMP-bd_dom_sf"/>
</dbReference>
<dbReference type="PANTHER" id="PTHR24567:SF28">
    <property type="entry name" value="LISTERIOLYSIN REGULATORY PROTEIN"/>
    <property type="match status" value="1"/>
</dbReference>
<dbReference type="CDD" id="cd00038">
    <property type="entry name" value="CAP_ED"/>
    <property type="match status" value="1"/>
</dbReference>
<dbReference type="InterPro" id="IPR018335">
    <property type="entry name" value="Tscrpt_reg_HTH_Crp-type_CS"/>
</dbReference>
<evidence type="ECO:0000313" key="8">
    <source>
        <dbReference type="Proteomes" id="UP000294292"/>
    </source>
</evidence>
<evidence type="ECO:0000313" key="7">
    <source>
        <dbReference type="EMBL" id="QBP42616.1"/>
    </source>
</evidence>
<gene>
    <name evidence="7" type="ORF">E2636_16330</name>
</gene>
<dbReference type="Proteomes" id="UP000294292">
    <property type="component" value="Chromosome"/>
</dbReference>
<dbReference type="OrthoDB" id="9798104at2"/>
<keyword evidence="8" id="KW-1185">Reference proteome</keyword>
<feature type="domain" description="Cyclic nucleotide-binding" evidence="5">
    <location>
        <begin position="27"/>
        <end position="147"/>
    </location>
</feature>
<dbReference type="Gene3D" id="2.60.120.10">
    <property type="entry name" value="Jelly Rolls"/>
    <property type="match status" value="1"/>
</dbReference>
<dbReference type="SMART" id="SM00419">
    <property type="entry name" value="HTH_CRP"/>
    <property type="match status" value="1"/>
</dbReference>
<keyword evidence="2" id="KW-0238">DNA-binding</keyword>
<dbReference type="SUPFAM" id="SSF46785">
    <property type="entry name" value="Winged helix' DNA-binding domain"/>
    <property type="match status" value="1"/>
</dbReference>
<dbReference type="InterPro" id="IPR014710">
    <property type="entry name" value="RmlC-like_jellyroll"/>
</dbReference>
<dbReference type="PANTHER" id="PTHR24567">
    <property type="entry name" value="CRP FAMILY TRANSCRIPTIONAL REGULATORY PROTEIN"/>
    <property type="match status" value="1"/>
</dbReference>
<evidence type="ECO:0000259" key="5">
    <source>
        <dbReference type="PROSITE" id="PS50042"/>
    </source>
</evidence>
<dbReference type="PROSITE" id="PS00042">
    <property type="entry name" value="HTH_CRP_1"/>
    <property type="match status" value="1"/>
</dbReference>
<dbReference type="EMBL" id="CP038015">
    <property type="protein sequence ID" value="QBP42616.1"/>
    <property type="molecule type" value="Genomic_DNA"/>
</dbReference>
<accession>A0A4P7A3K8</accession>
<dbReference type="KEGG" id="panc:E2636_16330"/>
<dbReference type="RefSeq" id="WP_134211166.1">
    <property type="nucleotide sequence ID" value="NZ_CP038015.1"/>
</dbReference>
<dbReference type="PROSITE" id="PS51063">
    <property type="entry name" value="HTH_CRP_2"/>
    <property type="match status" value="1"/>
</dbReference>
<organism evidence="7 8">
    <name type="scientific">Paenisporosarcina antarctica</name>
    <dbReference type="NCBI Taxonomy" id="417367"/>
    <lineage>
        <taxon>Bacteria</taxon>
        <taxon>Bacillati</taxon>
        <taxon>Bacillota</taxon>
        <taxon>Bacilli</taxon>
        <taxon>Bacillales</taxon>
        <taxon>Caryophanaceae</taxon>
        <taxon>Paenisporosarcina</taxon>
    </lineage>
</organism>
<dbReference type="Gene3D" id="1.10.10.10">
    <property type="entry name" value="Winged helix-like DNA-binding domain superfamily/Winged helix DNA-binding domain"/>
    <property type="match status" value="1"/>
</dbReference>
<protein>
    <submittedName>
        <fullName evidence="7">Crp/Fnr family transcriptional regulator</fullName>
    </submittedName>
</protein>
<evidence type="ECO:0000256" key="3">
    <source>
        <dbReference type="ARBA" id="ARBA00023159"/>
    </source>
</evidence>
<dbReference type="CDD" id="cd00092">
    <property type="entry name" value="HTH_CRP"/>
    <property type="match status" value="1"/>
</dbReference>
<evidence type="ECO:0000259" key="6">
    <source>
        <dbReference type="PROSITE" id="PS51063"/>
    </source>
</evidence>
<dbReference type="InterPro" id="IPR012318">
    <property type="entry name" value="HTH_CRP"/>
</dbReference>